<name>D6SM38_9BACT</name>
<proteinExistence type="predicted"/>
<evidence type="ECO:0000256" key="4">
    <source>
        <dbReference type="PROSITE-ProRule" id="PRU00169"/>
    </source>
</evidence>
<dbReference type="SMART" id="SM00388">
    <property type="entry name" value="HisKA"/>
    <property type="match status" value="1"/>
</dbReference>
<dbReference type="PANTHER" id="PTHR43547">
    <property type="entry name" value="TWO-COMPONENT HISTIDINE KINASE"/>
    <property type="match status" value="1"/>
</dbReference>
<dbReference type="SUPFAM" id="SSF47384">
    <property type="entry name" value="Homodimeric domain of signal transducing histidine kinase"/>
    <property type="match status" value="1"/>
</dbReference>
<dbReference type="SMART" id="SM00448">
    <property type="entry name" value="REC"/>
    <property type="match status" value="1"/>
</dbReference>
<dbReference type="PROSITE" id="PS50109">
    <property type="entry name" value="HIS_KIN"/>
    <property type="match status" value="1"/>
</dbReference>
<dbReference type="SUPFAM" id="SSF52172">
    <property type="entry name" value="CheY-like"/>
    <property type="match status" value="1"/>
</dbReference>
<dbReference type="Pfam" id="PF02518">
    <property type="entry name" value="HATPase_c"/>
    <property type="match status" value="1"/>
</dbReference>
<organism evidence="7 8">
    <name type="scientific">Desulfonatronospira thiodismutans ASO3-1</name>
    <dbReference type="NCBI Taxonomy" id="555779"/>
    <lineage>
        <taxon>Bacteria</taxon>
        <taxon>Pseudomonadati</taxon>
        <taxon>Thermodesulfobacteriota</taxon>
        <taxon>Desulfovibrionia</taxon>
        <taxon>Desulfovibrionales</taxon>
        <taxon>Desulfonatronovibrionaceae</taxon>
        <taxon>Desulfonatronospira</taxon>
    </lineage>
</organism>
<keyword evidence="7" id="KW-0418">Kinase</keyword>
<dbReference type="RefSeq" id="WP_008868878.1">
    <property type="nucleotide sequence ID" value="NZ_ACJN02000001.1"/>
</dbReference>
<evidence type="ECO:0000256" key="2">
    <source>
        <dbReference type="ARBA" id="ARBA00012438"/>
    </source>
</evidence>
<evidence type="ECO:0000256" key="1">
    <source>
        <dbReference type="ARBA" id="ARBA00000085"/>
    </source>
</evidence>
<dbReference type="SUPFAM" id="SSF55874">
    <property type="entry name" value="ATPase domain of HSP90 chaperone/DNA topoisomerase II/histidine kinase"/>
    <property type="match status" value="1"/>
</dbReference>
<dbReference type="PROSITE" id="PS50110">
    <property type="entry name" value="RESPONSE_REGULATORY"/>
    <property type="match status" value="1"/>
</dbReference>
<reference evidence="7" key="1">
    <citation type="submission" date="2010-05" db="EMBL/GenBank/DDBJ databases">
        <title>The draft genome of Desulfonatronospira thiodismutans ASO3-1.</title>
        <authorList>
            <consortium name="US DOE Joint Genome Institute (JGI-PGF)"/>
            <person name="Lucas S."/>
            <person name="Copeland A."/>
            <person name="Lapidus A."/>
            <person name="Cheng J.-F."/>
            <person name="Bruce D."/>
            <person name="Goodwin L."/>
            <person name="Pitluck S."/>
            <person name="Chertkov O."/>
            <person name="Brettin T."/>
            <person name="Detter J.C."/>
            <person name="Han C."/>
            <person name="Land M.L."/>
            <person name="Hauser L."/>
            <person name="Kyrpides N."/>
            <person name="Mikhailova N."/>
            <person name="Muyzer G."/>
            <person name="Woyke T."/>
        </authorList>
    </citation>
    <scope>NUCLEOTIDE SEQUENCE [LARGE SCALE GENOMIC DNA]</scope>
    <source>
        <strain evidence="7">ASO3-1</strain>
    </source>
</reference>
<feature type="modified residue" description="4-aspartylphosphate" evidence="4">
    <location>
        <position position="54"/>
    </location>
</feature>
<dbReference type="Pfam" id="PF00072">
    <property type="entry name" value="Response_reg"/>
    <property type="match status" value="1"/>
</dbReference>
<dbReference type="InterPro" id="IPR036890">
    <property type="entry name" value="HATPase_C_sf"/>
</dbReference>
<dbReference type="Gene3D" id="3.40.50.2300">
    <property type="match status" value="1"/>
</dbReference>
<accession>D6SM38</accession>
<dbReference type="InterPro" id="IPR003661">
    <property type="entry name" value="HisK_dim/P_dom"/>
</dbReference>
<dbReference type="OrthoDB" id="9787818at2"/>
<evidence type="ECO:0000259" key="6">
    <source>
        <dbReference type="PROSITE" id="PS50110"/>
    </source>
</evidence>
<dbReference type="SMART" id="SM00387">
    <property type="entry name" value="HATPase_c"/>
    <property type="match status" value="1"/>
</dbReference>
<dbReference type="InterPro" id="IPR036097">
    <property type="entry name" value="HisK_dim/P_sf"/>
</dbReference>
<feature type="domain" description="Histidine kinase" evidence="5">
    <location>
        <begin position="150"/>
        <end position="366"/>
    </location>
</feature>
<evidence type="ECO:0000259" key="5">
    <source>
        <dbReference type="PROSITE" id="PS50109"/>
    </source>
</evidence>
<dbReference type="Gene3D" id="1.10.287.130">
    <property type="match status" value="1"/>
</dbReference>
<dbReference type="GO" id="GO:0000155">
    <property type="term" value="F:phosphorelay sensor kinase activity"/>
    <property type="evidence" value="ECO:0007669"/>
    <property type="project" value="InterPro"/>
</dbReference>
<dbReference type="InterPro" id="IPR001789">
    <property type="entry name" value="Sig_transdc_resp-reg_receiver"/>
</dbReference>
<dbReference type="Pfam" id="PF00512">
    <property type="entry name" value="HisKA"/>
    <property type="match status" value="1"/>
</dbReference>
<dbReference type="Gene3D" id="3.30.565.10">
    <property type="entry name" value="Histidine kinase-like ATPase, C-terminal domain"/>
    <property type="match status" value="1"/>
</dbReference>
<evidence type="ECO:0000313" key="8">
    <source>
        <dbReference type="Proteomes" id="UP000005496"/>
    </source>
</evidence>
<feature type="domain" description="Response regulatory" evidence="6">
    <location>
        <begin position="6"/>
        <end position="121"/>
    </location>
</feature>
<dbReference type="Proteomes" id="UP000005496">
    <property type="component" value="Unassembled WGS sequence"/>
</dbReference>
<dbReference type="PANTHER" id="PTHR43547:SF2">
    <property type="entry name" value="HYBRID SIGNAL TRANSDUCTION HISTIDINE KINASE C"/>
    <property type="match status" value="1"/>
</dbReference>
<dbReference type="EC" id="2.7.13.3" evidence="2"/>
<sequence>MEQGARILVVDDDANIVQLIADIFEDEHEVLFALNGESAGRIADTTRPDLVLMDVVMPGMDGFETCARFKENQKTAHIPIIFLTSMDCPDDETRGLKLGAVDYITKPINPAVLKQRVRTHLDLYQARQRLAAQNKSLMEAARMRDEVEHIMRHDLKSPLTAMTGLPDILLMDDNLTTEQRETLQLMNEQGRRMLDMINMSLTLLKIEYGDYEPVLEKLDILALLRNTTSELSQLAKQYGVSCRLLVNGNQPDSQDQVNILSEDLLCRSIFDNIYKNAIEASPRGQVVSISIFTGPRTCVYIENKGEVPQDIRDNFFDKFVTQGKVGGTGLGSYSSRLAARALQGDIELDTSTPGQTTICVFLPGVS</sequence>
<comment type="catalytic activity">
    <reaction evidence="1">
        <text>ATP + protein L-histidine = ADP + protein N-phospho-L-histidine.</text>
        <dbReference type="EC" id="2.7.13.3"/>
    </reaction>
</comment>
<dbReference type="eggNOG" id="COG2205">
    <property type="taxonomic scope" value="Bacteria"/>
</dbReference>
<dbReference type="AlphaFoldDB" id="D6SM38"/>
<gene>
    <name evidence="7" type="ORF">Dthio_PD3178</name>
</gene>
<dbReference type="InterPro" id="IPR003594">
    <property type="entry name" value="HATPase_dom"/>
</dbReference>
<keyword evidence="8" id="KW-1185">Reference proteome</keyword>
<dbReference type="InterPro" id="IPR005467">
    <property type="entry name" value="His_kinase_dom"/>
</dbReference>
<dbReference type="CDD" id="cd00082">
    <property type="entry name" value="HisKA"/>
    <property type="match status" value="1"/>
</dbReference>
<dbReference type="InterPro" id="IPR011006">
    <property type="entry name" value="CheY-like_superfamily"/>
</dbReference>
<dbReference type="eggNOG" id="COG3706">
    <property type="taxonomic scope" value="Bacteria"/>
</dbReference>
<keyword evidence="7" id="KW-0808">Transferase</keyword>
<keyword evidence="3 4" id="KW-0597">Phosphoprotein</keyword>
<dbReference type="EMBL" id="ACJN02000001">
    <property type="protein sequence ID" value="EFI35749.1"/>
    <property type="molecule type" value="Genomic_DNA"/>
</dbReference>
<comment type="caution">
    <text evidence="7">The sequence shown here is derived from an EMBL/GenBank/DDBJ whole genome shotgun (WGS) entry which is preliminary data.</text>
</comment>
<evidence type="ECO:0000256" key="3">
    <source>
        <dbReference type="ARBA" id="ARBA00022553"/>
    </source>
</evidence>
<protein>
    <recommendedName>
        <fullName evidence="2">histidine kinase</fullName>
        <ecNumber evidence="2">2.7.13.3</ecNumber>
    </recommendedName>
</protein>
<evidence type="ECO:0000313" key="7">
    <source>
        <dbReference type="EMBL" id="EFI35749.1"/>
    </source>
</evidence>